<accession>A0AA51RUY5</accession>
<name>A0AA51RUY5_9GAMM</name>
<feature type="domain" description="HNH" evidence="1">
    <location>
        <begin position="11"/>
        <end position="61"/>
    </location>
</feature>
<dbReference type="RefSeq" id="WP_309203380.1">
    <property type="nucleotide sequence ID" value="NZ_CP133548.1"/>
</dbReference>
<dbReference type="Pfam" id="PF01844">
    <property type="entry name" value="HNH"/>
    <property type="match status" value="1"/>
</dbReference>
<keyword evidence="2" id="KW-0540">Nuclease</keyword>
<dbReference type="KEGG" id="plei:Q9312_04485"/>
<evidence type="ECO:0000313" key="2">
    <source>
        <dbReference type="EMBL" id="WMS88176.1"/>
    </source>
</evidence>
<dbReference type="AlphaFoldDB" id="A0AA51RUY5"/>
<proteinExistence type="predicted"/>
<dbReference type="EMBL" id="CP133548">
    <property type="protein sequence ID" value="WMS88176.1"/>
    <property type="molecule type" value="Genomic_DNA"/>
</dbReference>
<dbReference type="SUPFAM" id="SSF48695">
    <property type="entry name" value="Multiheme cytochromes"/>
    <property type="match status" value="1"/>
</dbReference>
<protein>
    <submittedName>
        <fullName evidence="2">HNH endonuclease</fullName>
    </submittedName>
</protein>
<dbReference type="PANTHER" id="PTHR37827">
    <property type="entry name" value="TUDOR DOMAIN-CONTAINING PROTEIN"/>
    <property type="match status" value="1"/>
</dbReference>
<dbReference type="GO" id="GO:0004519">
    <property type="term" value="F:endonuclease activity"/>
    <property type="evidence" value="ECO:0007669"/>
    <property type="project" value="UniProtKB-KW"/>
</dbReference>
<dbReference type="GO" id="GO:0008270">
    <property type="term" value="F:zinc ion binding"/>
    <property type="evidence" value="ECO:0007669"/>
    <property type="project" value="InterPro"/>
</dbReference>
<keyword evidence="3" id="KW-1185">Reference proteome</keyword>
<dbReference type="InterPro" id="IPR002711">
    <property type="entry name" value="HNH"/>
</dbReference>
<organism evidence="2 3">
    <name type="scientific">Pleionea litopenaei</name>
    <dbReference type="NCBI Taxonomy" id="3070815"/>
    <lineage>
        <taxon>Bacteria</taxon>
        <taxon>Pseudomonadati</taxon>
        <taxon>Pseudomonadota</taxon>
        <taxon>Gammaproteobacteria</taxon>
        <taxon>Oceanospirillales</taxon>
        <taxon>Pleioneaceae</taxon>
        <taxon>Pleionea</taxon>
    </lineage>
</organism>
<dbReference type="InterPro" id="IPR036280">
    <property type="entry name" value="Multihaem_cyt_sf"/>
</dbReference>
<sequence length="100" mass="12072">MTRSSVKVGECETCHRRTFLTFHHLIPRKVHRRKRFQKLYSKDTLNQGVMICRQCHRGIHKCYDEVTLAERFNTLQLLLNDPQLEKHFQWVAKQRVKNPL</sequence>
<gene>
    <name evidence="2" type="ORF">Q9312_04485</name>
</gene>
<evidence type="ECO:0000313" key="3">
    <source>
        <dbReference type="Proteomes" id="UP001239782"/>
    </source>
</evidence>
<evidence type="ECO:0000259" key="1">
    <source>
        <dbReference type="Pfam" id="PF01844"/>
    </source>
</evidence>
<keyword evidence="2" id="KW-0378">Hydrolase</keyword>
<keyword evidence="2" id="KW-0255">Endonuclease</keyword>
<dbReference type="PANTHER" id="PTHR37827:SF1">
    <property type="entry name" value="HNH DOMAIN-CONTAINING PROTEIN"/>
    <property type="match status" value="1"/>
</dbReference>
<dbReference type="Proteomes" id="UP001239782">
    <property type="component" value="Chromosome"/>
</dbReference>
<dbReference type="GO" id="GO:0003676">
    <property type="term" value="F:nucleic acid binding"/>
    <property type="evidence" value="ECO:0007669"/>
    <property type="project" value="InterPro"/>
</dbReference>
<reference evidence="2 3" key="1">
    <citation type="submission" date="2023-08" db="EMBL/GenBank/DDBJ databases">
        <title>Pleionea litopenaei sp. nov., isolated from stomach of juvenile Litopenaeus vannamei.</title>
        <authorList>
            <person name="Rho A.M."/>
            <person name="Hwang C.Y."/>
        </authorList>
    </citation>
    <scope>NUCLEOTIDE SEQUENCE [LARGE SCALE GENOMIC DNA]</scope>
    <source>
        <strain evidence="2 3">HL-JVS1</strain>
    </source>
</reference>